<dbReference type="Proteomes" id="UP001432312">
    <property type="component" value="Chromosome"/>
</dbReference>
<keyword evidence="1" id="KW-0812">Transmembrane</keyword>
<feature type="transmembrane region" description="Helical" evidence="1">
    <location>
        <begin position="47"/>
        <end position="65"/>
    </location>
</feature>
<evidence type="ECO:0000313" key="3">
    <source>
        <dbReference type="Proteomes" id="UP001432312"/>
    </source>
</evidence>
<organism evidence="2 3">
    <name type="scientific">Streptomyces erythrochromogenes</name>
    <dbReference type="NCBI Taxonomy" id="285574"/>
    <lineage>
        <taxon>Bacteria</taxon>
        <taxon>Bacillati</taxon>
        <taxon>Actinomycetota</taxon>
        <taxon>Actinomycetes</taxon>
        <taxon>Kitasatosporales</taxon>
        <taxon>Streptomycetaceae</taxon>
        <taxon>Streptomyces</taxon>
    </lineage>
</organism>
<name>A0ABZ1Q5W3_9ACTN</name>
<dbReference type="EMBL" id="CP108036">
    <property type="protein sequence ID" value="WUN78094.1"/>
    <property type="molecule type" value="Genomic_DNA"/>
</dbReference>
<proteinExistence type="predicted"/>
<accession>A0ABZ1Q5W3</accession>
<reference evidence="2" key="1">
    <citation type="submission" date="2022-10" db="EMBL/GenBank/DDBJ databases">
        <title>The complete genomes of actinobacterial strains from the NBC collection.</title>
        <authorList>
            <person name="Joergensen T.S."/>
            <person name="Alvarez Arevalo M."/>
            <person name="Sterndorff E.B."/>
            <person name="Faurdal D."/>
            <person name="Vuksanovic O."/>
            <person name="Mourched A.-S."/>
            <person name="Charusanti P."/>
            <person name="Shaw S."/>
            <person name="Blin K."/>
            <person name="Weber T."/>
        </authorList>
    </citation>
    <scope>NUCLEOTIDE SEQUENCE</scope>
    <source>
        <strain evidence="2">NBC_00303</strain>
    </source>
</reference>
<keyword evidence="1" id="KW-0472">Membrane</keyword>
<gene>
    <name evidence="2" type="ORF">OHA91_06095</name>
</gene>
<feature type="transmembrane region" description="Helical" evidence="1">
    <location>
        <begin position="6"/>
        <end position="27"/>
    </location>
</feature>
<keyword evidence="3" id="KW-1185">Reference proteome</keyword>
<feature type="transmembrane region" description="Helical" evidence="1">
    <location>
        <begin position="71"/>
        <end position="93"/>
    </location>
</feature>
<evidence type="ECO:0000313" key="2">
    <source>
        <dbReference type="EMBL" id="WUN78094.1"/>
    </source>
</evidence>
<dbReference type="GeneID" id="95495588"/>
<keyword evidence="1" id="KW-1133">Transmembrane helix</keyword>
<sequence length="106" mass="11194">MNGDPLYHGIALAAGTLLVLPLALAVLNGWTPRGLRGPRPAVRPYAWALLSLYAVMPLNAVPRMIDAPSGVVMACTGLGFGFVVVAATCFLHAERASRRVNPRAES</sequence>
<dbReference type="RefSeq" id="WP_328738784.1">
    <property type="nucleotide sequence ID" value="NZ_CP108036.1"/>
</dbReference>
<evidence type="ECO:0000256" key="1">
    <source>
        <dbReference type="SAM" id="Phobius"/>
    </source>
</evidence>
<protein>
    <submittedName>
        <fullName evidence="2">Uncharacterized protein</fullName>
    </submittedName>
</protein>